<dbReference type="GO" id="GO:0003676">
    <property type="term" value="F:nucleic acid binding"/>
    <property type="evidence" value="ECO:0007669"/>
    <property type="project" value="InterPro"/>
</dbReference>
<dbReference type="VEuPathDB" id="FungiDB:BCV72DRAFT_237410"/>
<evidence type="ECO:0000259" key="1">
    <source>
        <dbReference type="Pfam" id="PF13358"/>
    </source>
</evidence>
<reference evidence="2 3" key="1">
    <citation type="journal article" date="2016" name="Proc. Natl. Acad. Sci. U.S.A.">
        <title>Lipid metabolic changes in an early divergent fungus govern the establishment of a mutualistic symbiosis with endobacteria.</title>
        <authorList>
            <person name="Lastovetsky O.A."/>
            <person name="Gaspar M.L."/>
            <person name="Mondo S.J."/>
            <person name="LaButti K.M."/>
            <person name="Sandor L."/>
            <person name="Grigoriev I.V."/>
            <person name="Henry S.A."/>
            <person name="Pawlowska T.E."/>
        </authorList>
    </citation>
    <scope>NUCLEOTIDE SEQUENCE [LARGE SCALE GENOMIC DNA]</scope>
    <source>
        <strain evidence="2 3">ATCC 11559</strain>
    </source>
</reference>
<evidence type="ECO:0000313" key="2">
    <source>
        <dbReference type="EMBL" id="ORE22997.1"/>
    </source>
</evidence>
<protein>
    <recommendedName>
        <fullName evidence="1">Tc1-like transposase DDE domain-containing protein</fullName>
    </recommendedName>
</protein>
<evidence type="ECO:0000313" key="3">
    <source>
        <dbReference type="Proteomes" id="UP000242381"/>
    </source>
</evidence>
<name>A0A1X0SFN2_RHIZD</name>
<dbReference type="Gene3D" id="3.30.420.10">
    <property type="entry name" value="Ribonuclease H-like superfamily/Ribonuclease H"/>
    <property type="match status" value="1"/>
</dbReference>
<accession>A0A1X0SFN2</accession>
<dbReference type="Pfam" id="PF13358">
    <property type="entry name" value="DDE_3"/>
    <property type="match status" value="1"/>
</dbReference>
<gene>
    <name evidence="2" type="ORF">BCV71DRAFT_259694</name>
</gene>
<dbReference type="EMBL" id="KV921261">
    <property type="protein sequence ID" value="ORE22997.1"/>
    <property type="molecule type" value="Genomic_DNA"/>
</dbReference>
<feature type="domain" description="Tc1-like transposase DDE" evidence="1">
    <location>
        <begin position="16"/>
        <end position="78"/>
    </location>
</feature>
<dbReference type="Proteomes" id="UP000242381">
    <property type="component" value="Unassembled WGS sequence"/>
</dbReference>
<dbReference type="InterPro" id="IPR038717">
    <property type="entry name" value="Tc1-like_DDE_dom"/>
</dbReference>
<dbReference type="AlphaFoldDB" id="A0A1X0SFN2"/>
<dbReference type="InterPro" id="IPR036397">
    <property type="entry name" value="RNaseH_sf"/>
</dbReference>
<organism evidence="2 3">
    <name type="scientific">Rhizopus microsporus</name>
    <dbReference type="NCBI Taxonomy" id="58291"/>
    <lineage>
        <taxon>Eukaryota</taxon>
        <taxon>Fungi</taxon>
        <taxon>Fungi incertae sedis</taxon>
        <taxon>Mucoromycota</taxon>
        <taxon>Mucoromycotina</taxon>
        <taxon>Mucoromycetes</taxon>
        <taxon>Mucorales</taxon>
        <taxon>Mucorineae</taxon>
        <taxon>Rhizopodaceae</taxon>
        <taxon>Rhizopus</taxon>
    </lineage>
</organism>
<sequence>MKTSADFINQAYGPALLDFYKSLDSPVLMEGGVPIHRAKTAAKWKETKGINKMSWPAQSPDLNPIENLWSMMKKRINAFSSTNYLSVPNTLKVPEHMVNPLEPIFADSLGCDWAGVERLLMEGSSGQHKEKISKTIDDSVEQIHNMLSMLKGIANTHLDSTAIALSEMQMNDQGKFIYGQALAVTIPTCHRERNKRLGAFNMVAYLLIALEAQVGNLAILDDEQEGKSNMEIEEKARVKLCPVIPVM</sequence>
<proteinExistence type="predicted"/>